<protein>
    <submittedName>
        <fullName evidence="8">Uncharacterized protein</fullName>
    </submittedName>
</protein>
<evidence type="ECO:0000313" key="7">
    <source>
        <dbReference type="EMBL" id="CUV57551.1"/>
    </source>
</evidence>
<accession>A0A0S4X9V4</accession>
<proteinExistence type="predicted"/>
<dbReference type="EMBL" id="LN899820">
    <property type="protein sequence ID" value="CUV57551.1"/>
    <property type="molecule type" value="Genomic_DNA"/>
</dbReference>
<evidence type="ECO:0000313" key="8">
    <source>
        <dbReference type="EMBL" id="CUV60659.1"/>
    </source>
</evidence>
<dbReference type="EMBL" id="LN899823">
    <property type="protein sequence ID" value="CUV24721.1"/>
    <property type="molecule type" value="Genomic_DNA"/>
</dbReference>
<dbReference type="EMBL" id="LN899827">
    <property type="protein sequence ID" value="CUV45416.1"/>
    <property type="molecule type" value="Genomic_DNA"/>
</dbReference>
<evidence type="ECO:0000313" key="6">
    <source>
        <dbReference type="EMBL" id="CUV45416.1"/>
    </source>
</evidence>
<dbReference type="EMBL" id="LN899826">
    <property type="protein sequence ID" value="CUV41074.1"/>
    <property type="molecule type" value="Genomic_DNA"/>
</dbReference>
<dbReference type="EMBL" id="LN899825">
    <property type="protein sequence ID" value="CUV32668.1"/>
    <property type="molecule type" value="Genomic_DNA"/>
</dbReference>
<evidence type="ECO:0000313" key="2">
    <source>
        <dbReference type="EMBL" id="CUV24721.1"/>
    </source>
</evidence>
<evidence type="ECO:0000313" key="3">
    <source>
        <dbReference type="EMBL" id="CUV27005.1"/>
    </source>
</evidence>
<sequence>MGIAKRNSKQRIDPLIEEPAVLAERIAPARSRDSCG</sequence>
<organism evidence="8">
    <name type="scientific">Ralstonia solanacearum</name>
    <name type="common">Pseudomonas solanacearum</name>
    <dbReference type="NCBI Taxonomy" id="305"/>
    <lineage>
        <taxon>Bacteria</taxon>
        <taxon>Pseudomonadati</taxon>
        <taxon>Pseudomonadota</taxon>
        <taxon>Betaproteobacteria</taxon>
        <taxon>Burkholderiales</taxon>
        <taxon>Burkholderiaceae</taxon>
        <taxon>Ralstonia</taxon>
        <taxon>Ralstonia solanacearum species complex</taxon>
    </lineage>
</organism>
<dbReference type="EMBL" id="LN899822">
    <property type="protein sequence ID" value="CUV60659.1"/>
    <property type="molecule type" value="Genomic_DNA"/>
</dbReference>
<dbReference type="EMBL" id="LN899824">
    <property type="protein sequence ID" value="CUV27005.1"/>
    <property type="molecule type" value="Genomic_DNA"/>
</dbReference>
<dbReference type="AlphaFoldDB" id="A0A0S4X9V4"/>
<evidence type="ECO:0000313" key="1">
    <source>
        <dbReference type="EMBL" id="CUV16082.1"/>
    </source>
</evidence>
<dbReference type="EMBL" id="LN899821">
    <property type="protein sequence ID" value="CUV16082.1"/>
    <property type="molecule type" value="Genomic_DNA"/>
</dbReference>
<evidence type="ECO:0000313" key="4">
    <source>
        <dbReference type="EMBL" id="CUV32668.1"/>
    </source>
</evidence>
<reference evidence="8" key="1">
    <citation type="submission" date="2015-10" db="EMBL/GenBank/DDBJ databases">
        <authorList>
            <person name="Gilbert D.G."/>
        </authorList>
    </citation>
    <scope>NUCLEOTIDE SEQUENCE</scope>
    <source>
        <strain evidence="8">Phyl III-seqv23</strain>
    </source>
</reference>
<evidence type="ECO:0000313" key="5">
    <source>
        <dbReference type="EMBL" id="CUV41074.1"/>
    </source>
</evidence>
<gene>
    <name evidence="1" type="ORF">PSS4_v1_30027</name>
    <name evidence="8" type="ORF">RD1301_v1_1050009</name>
    <name evidence="2" type="ORF">RUN1744_v1_700009</name>
    <name evidence="3" type="ORF">RUN1985_v1_20016</name>
    <name evidence="7" type="ORF">RUN215_v1_1400009</name>
    <name evidence="4" type="ORF">TD1301_v1_130010</name>
    <name evidence="5" type="ORF">TF3108_v1_670004</name>
    <name evidence="6" type="ORF">TO10_v1_330044</name>
</gene>
<name>A0A0S4X9V4_RALSL</name>